<protein>
    <submittedName>
        <fullName evidence="1">Uncharacterized protein</fullName>
    </submittedName>
</protein>
<gene>
    <name evidence="1" type="ORF">PCAR00345_LOCUS34180</name>
</gene>
<reference evidence="1" key="1">
    <citation type="submission" date="2021-01" db="EMBL/GenBank/DDBJ databases">
        <authorList>
            <person name="Corre E."/>
            <person name="Pelletier E."/>
            <person name="Niang G."/>
            <person name="Scheremetjew M."/>
            <person name="Finn R."/>
            <person name="Kale V."/>
            <person name="Holt S."/>
            <person name="Cochrane G."/>
            <person name="Meng A."/>
            <person name="Brown T."/>
            <person name="Cohen L."/>
        </authorList>
    </citation>
    <scope>NUCLEOTIDE SEQUENCE</scope>
    <source>
        <strain evidence="1">CCMP645</strain>
    </source>
</reference>
<proteinExistence type="predicted"/>
<accession>A0A7S4BYT6</accession>
<name>A0A7S4BYT6_CHRCT</name>
<sequence length="100" mass="10901">MPSEARFAFNAPDCSASRELRRTASLSRGTRSLLRPWGLIGAYLGLAHVSNCSACVELLRPVLSGVPGDLVEAMAIPHRRGLDGMLMAVMRKACCLQWCR</sequence>
<evidence type="ECO:0000313" key="1">
    <source>
        <dbReference type="EMBL" id="CAE0781516.1"/>
    </source>
</evidence>
<dbReference type="EMBL" id="HBIZ01053446">
    <property type="protein sequence ID" value="CAE0781516.1"/>
    <property type="molecule type" value="Transcribed_RNA"/>
</dbReference>
<organism evidence="1">
    <name type="scientific">Chrysotila carterae</name>
    <name type="common">Marine alga</name>
    <name type="synonym">Syracosphaera carterae</name>
    <dbReference type="NCBI Taxonomy" id="13221"/>
    <lineage>
        <taxon>Eukaryota</taxon>
        <taxon>Haptista</taxon>
        <taxon>Haptophyta</taxon>
        <taxon>Prymnesiophyceae</taxon>
        <taxon>Isochrysidales</taxon>
        <taxon>Isochrysidaceae</taxon>
        <taxon>Chrysotila</taxon>
    </lineage>
</organism>
<dbReference type="AlphaFoldDB" id="A0A7S4BYT6"/>